<dbReference type="GO" id="GO:0005737">
    <property type="term" value="C:cytoplasm"/>
    <property type="evidence" value="ECO:0007669"/>
    <property type="project" value="TreeGrafter"/>
</dbReference>
<dbReference type="GO" id="GO:0005525">
    <property type="term" value="F:GTP binding"/>
    <property type="evidence" value="ECO:0007669"/>
    <property type="project" value="UniProtKB-KW"/>
</dbReference>
<dbReference type="Pfam" id="PF18128">
    <property type="entry name" value="HydF_dimer"/>
    <property type="match status" value="1"/>
</dbReference>
<dbReference type="Gene3D" id="3.40.50.300">
    <property type="entry name" value="P-loop containing nucleotide triphosphate hydrolases"/>
    <property type="match status" value="1"/>
</dbReference>
<dbReference type="STRING" id="36842.SAMN02194393_01225"/>
<sequence length="408" mass="45561">MQNTPRSNRLHIAIFGKRNAGKSSLINAITNQEIALVSNVAGTTTDPVYKAMEILPIGPVVIIDTAGLDDEGELGTLRIKKTYEVLNKTELAIVLLNGEMGISDYDKEIISRIKERRIPLIGVVNKIDIKDVDDKLLNEWNKDYNIPFVKVSAVTKEGVKELKDEIIKEANLKNHEKVIIGDLINPHDIVVLVTPIDKAAPKGRLILPQQQTLRDVIDHGAIGVVTRETELKETLNSLGKKPKLIVTDSQAFKKVDEDTPKDITLTSFSILFARYKGDLKTLVEGVRKIKELKPGDKVLICEGCTHHRQKGDIGRDKIPKWMNDIVGGKLSFEWTAGTGYPKPKKMKEFDLILHCGGCMLNPKEMQFRIDQAKDNNMPIVNYGVLIGYVTGVLERALDPFPEIKSLLY</sequence>
<protein>
    <submittedName>
        <fullName evidence="6">[FeFe] hydrogenase H-cluster maturation GTPase HydF</fullName>
    </submittedName>
</protein>
<dbReference type="OrthoDB" id="9811338at2"/>
<evidence type="ECO:0000259" key="5">
    <source>
        <dbReference type="Pfam" id="PF18133"/>
    </source>
</evidence>
<feature type="domain" description="Hydrogen maturase F dimerization" evidence="4">
    <location>
        <begin position="179"/>
        <end position="277"/>
    </location>
</feature>
<dbReference type="InterPro" id="IPR027417">
    <property type="entry name" value="P-loop_NTPase"/>
</dbReference>
<organism evidence="6 7">
    <name type="scientific">Maledivibacter halophilus</name>
    <dbReference type="NCBI Taxonomy" id="36842"/>
    <lineage>
        <taxon>Bacteria</taxon>
        <taxon>Bacillati</taxon>
        <taxon>Bacillota</taxon>
        <taxon>Clostridia</taxon>
        <taxon>Peptostreptococcales</taxon>
        <taxon>Caminicellaceae</taxon>
        <taxon>Maledivibacter</taxon>
    </lineage>
</organism>
<dbReference type="NCBIfam" id="TIGR00231">
    <property type="entry name" value="small_GTP"/>
    <property type="match status" value="1"/>
</dbReference>
<dbReference type="InterPro" id="IPR023873">
    <property type="entry name" value="FeFe-hyd_GTPase_HydF"/>
</dbReference>
<evidence type="ECO:0000256" key="1">
    <source>
        <dbReference type="ARBA" id="ARBA00022741"/>
    </source>
</evidence>
<dbReference type="Pfam" id="PF18133">
    <property type="entry name" value="HydF_tetramer"/>
    <property type="match status" value="1"/>
</dbReference>
<dbReference type="NCBIfam" id="TIGR03918">
    <property type="entry name" value="GTP_HydF"/>
    <property type="match status" value="1"/>
</dbReference>
<feature type="domain" description="Hydrogen maturase F tetramerization" evidence="5">
    <location>
        <begin position="281"/>
        <end position="399"/>
    </location>
</feature>
<dbReference type="InterPro" id="IPR005225">
    <property type="entry name" value="Small_GTP-bd"/>
</dbReference>
<reference evidence="6 7" key="1">
    <citation type="submission" date="2017-02" db="EMBL/GenBank/DDBJ databases">
        <authorList>
            <person name="Peterson S.W."/>
        </authorList>
    </citation>
    <scope>NUCLEOTIDE SEQUENCE [LARGE SCALE GENOMIC DNA]</scope>
    <source>
        <strain evidence="6 7">M1</strain>
    </source>
</reference>
<dbReference type="FunFam" id="3.40.50.11420:FF:000001">
    <property type="entry name" value="Hydrogenase maturation GTPase HydF"/>
    <property type="match status" value="1"/>
</dbReference>
<name>A0A1T5JIS9_9FIRM</name>
<accession>A0A1T5JIS9</accession>
<evidence type="ECO:0000313" key="6">
    <source>
        <dbReference type="EMBL" id="SKC51329.1"/>
    </source>
</evidence>
<evidence type="ECO:0000259" key="3">
    <source>
        <dbReference type="Pfam" id="PF01926"/>
    </source>
</evidence>
<dbReference type="PRINTS" id="PR00449">
    <property type="entry name" value="RASTRNSFRMNG"/>
</dbReference>
<evidence type="ECO:0000259" key="4">
    <source>
        <dbReference type="Pfam" id="PF18128"/>
    </source>
</evidence>
<dbReference type="InterPro" id="IPR006073">
    <property type="entry name" value="GTP-bd"/>
</dbReference>
<dbReference type="AlphaFoldDB" id="A0A1T5JIS9"/>
<dbReference type="Pfam" id="PF01926">
    <property type="entry name" value="MMR_HSR1"/>
    <property type="match status" value="1"/>
</dbReference>
<dbReference type="CDD" id="cd00880">
    <property type="entry name" value="Era_like"/>
    <property type="match status" value="1"/>
</dbReference>
<gene>
    <name evidence="6" type="ORF">SAMN02194393_01225</name>
</gene>
<evidence type="ECO:0000256" key="2">
    <source>
        <dbReference type="ARBA" id="ARBA00023134"/>
    </source>
</evidence>
<dbReference type="InterPro" id="IPR040644">
    <property type="entry name" value="HydF_tetramer"/>
</dbReference>
<dbReference type="PANTHER" id="PTHR42714">
    <property type="entry name" value="TRNA MODIFICATION GTPASE GTPBP3"/>
    <property type="match status" value="1"/>
</dbReference>
<keyword evidence="7" id="KW-1185">Reference proteome</keyword>
<evidence type="ECO:0000313" key="7">
    <source>
        <dbReference type="Proteomes" id="UP000190285"/>
    </source>
</evidence>
<keyword evidence="1" id="KW-0547">Nucleotide-binding</keyword>
<dbReference type="GO" id="GO:0002098">
    <property type="term" value="P:tRNA wobble uridine modification"/>
    <property type="evidence" value="ECO:0007669"/>
    <property type="project" value="TreeGrafter"/>
</dbReference>
<dbReference type="InterPro" id="IPR041606">
    <property type="entry name" value="HydF_dimer"/>
</dbReference>
<dbReference type="PANTHER" id="PTHR42714:SF6">
    <property type="entry name" value="TRANSLATION INITIATION FACTOR IF-2"/>
    <property type="match status" value="1"/>
</dbReference>
<dbReference type="SUPFAM" id="SSF52540">
    <property type="entry name" value="P-loop containing nucleoside triphosphate hydrolases"/>
    <property type="match status" value="1"/>
</dbReference>
<feature type="domain" description="G" evidence="3">
    <location>
        <begin position="11"/>
        <end position="126"/>
    </location>
</feature>
<dbReference type="RefSeq" id="WP_079490095.1">
    <property type="nucleotide sequence ID" value="NZ_FUZT01000002.1"/>
</dbReference>
<proteinExistence type="predicted"/>
<dbReference type="Gene3D" id="3.40.50.11410">
    <property type="match status" value="1"/>
</dbReference>
<keyword evidence="2" id="KW-0342">GTP-binding</keyword>
<dbReference type="GO" id="GO:0030488">
    <property type="term" value="P:tRNA methylation"/>
    <property type="evidence" value="ECO:0007669"/>
    <property type="project" value="TreeGrafter"/>
</dbReference>
<dbReference type="Proteomes" id="UP000190285">
    <property type="component" value="Unassembled WGS sequence"/>
</dbReference>
<dbReference type="Gene3D" id="3.40.50.11420">
    <property type="match status" value="1"/>
</dbReference>
<dbReference type="EMBL" id="FUZT01000002">
    <property type="protein sequence ID" value="SKC51329.1"/>
    <property type="molecule type" value="Genomic_DNA"/>
</dbReference>